<dbReference type="Pfam" id="PF03009">
    <property type="entry name" value="GDPD"/>
    <property type="match status" value="1"/>
</dbReference>
<dbReference type="AlphaFoldDB" id="A0A0P7B2X9"/>
<dbReference type="PROSITE" id="PS51257">
    <property type="entry name" value="PROKAR_LIPOPROTEIN"/>
    <property type="match status" value="1"/>
</dbReference>
<dbReference type="PANTHER" id="PTHR46211">
    <property type="entry name" value="GLYCEROPHOSPHORYL DIESTER PHOSPHODIESTERASE"/>
    <property type="match status" value="1"/>
</dbReference>
<dbReference type="PATRIC" id="fig|1300341.3.peg.1374"/>
<dbReference type="Gene3D" id="3.20.20.190">
    <property type="entry name" value="Phosphatidylinositol (PI) phosphodiesterase"/>
    <property type="match status" value="1"/>
</dbReference>
<organism evidence="2 3">
    <name type="scientific">Croceitalea dokdonensis DOKDO 023</name>
    <dbReference type="NCBI Taxonomy" id="1300341"/>
    <lineage>
        <taxon>Bacteria</taxon>
        <taxon>Pseudomonadati</taxon>
        <taxon>Bacteroidota</taxon>
        <taxon>Flavobacteriia</taxon>
        <taxon>Flavobacteriales</taxon>
        <taxon>Flavobacteriaceae</taxon>
        <taxon>Croceitalea</taxon>
    </lineage>
</organism>
<dbReference type="EMBL" id="LDJX01000002">
    <property type="protein sequence ID" value="KPM32744.1"/>
    <property type="molecule type" value="Genomic_DNA"/>
</dbReference>
<sequence length="252" mass="28681">MMKKTSLFIFVLAVTLISCEMAKKKPLIIGHRGAMGYETENTLASVQKALDLGVDMIEIDVHKIRSGEIAVFHDDTLDRISNAPGRIDEYYIGELNQVILEGNHRIPQLQQVLQLINNQVALNIELKGKNTADRVNHIVKFYSEKRGWDFKKFVISSFNWDELRTLRKLNPDIAIAVLTEDEEMDGAIAVAKELKAVAVNPWFKHLDAEKTQQIQNAGFKVYTYTVNEPEDIQTVTDYGVDGIFTNYPDRMH</sequence>
<dbReference type="InterPro" id="IPR017946">
    <property type="entry name" value="PLC-like_Pdiesterase_TIM-brl"/>
</dbReference>
<evidence type="ECO:0000313" key="3">
    <source>
        <dbReference type="Proteomes" id="UP000050280"/>
    </source>
</evidence>
<dbReference type="Proteomes" id="UP000050280">
    <property type="component" value="Unassembled WGS sequence"/>
</dbReference>
<dbReference type="PANTHER" id="PTHR46211:SF1">
    <property type="entry name" value="GLYCEROPHOSPHODIESTER PHOSPHODIESTERASE, CYTOPLASMIC"/>
    <property type="match status" value="1"/>
</dbReference>
<dbReference type="InterPro" id="IPR030395">
    <property type="entry name" value="GP_PDE_dom"/>
</dbReference>
<feature type="domain" description="GP-PDE" evidence="1">
    <location>
        <begin position="26"/>
        <end position="252"/>
    </location>
</feature>
<name>A0A0P7B2X9_9FLAO</name>
<proteinExistence type="predicted"/>
<reference evidence="2 3" key="1">
    <citation type="submission" date="2015-09" db="EMBL/GenBank/DDBJ databases">
        <title>Genome sequence of the marine flavobacterium Croceitalea dokdonensis DOKDO 023 that contains proton- and sodium-pumping rhodopsins.</title>
        <authorList>
            <person name="Kwon S.-K."/>
            <person name="Lee H.K."/>
            <person name="Kwak M.-J."/>
            <person name="Kim J.F."/>
        </authorList>
    </citation>
    <scope>NUCLEOTIDE SEQUENCE [LARGE SCALE GENOMIC DNA]</scope>
    <source>
        <strain evidence="2 3">DOKDO 023</strain>
    </source>
</reference>
<dbReference type="GO" id="GO:0008081">
    <property type="term" value="F:phosphoric diester hydrolase activity"/>
    <property type="evidence" value="ECO:0007669"/>
    <property type="project" value="InterPro"/>
</dbReference>
<gene>
    <name evidence="2" type="ORF">I595_1171</name>
</gene>
<dbReference type="STRING" id="1300341.I595_1171"/>
<protein>
    <submittedName>
        <fullName evidence="2">Glycerophosphoryl diester phosphodiesterase</fullName>
    </submittedName>
</protein>
<evidence type="ECO:0000259" key="1">
    <source>
        <dbReference type="PROSITE" id="PS51704"/>
    </source>
</evidence>
<evidence type="ECO:0000313" key="2">
    <source>
        <dbReference type="EMBL" id="KPM32744.1"/>
    </source>
</evidence>
<comment type="caution">
    <text evidence="2">The sequence shown here is derived from an EMBL/GenBank/DDBJ whole genome shotgun (WGS) entry which is preliminary data.</text>
</comment>
<keyword evidence="3" id="KW-1185">Reference proteome</keyword>
<dbReference type="SUPFAM" id="SSF51695">
    <property type="entry name" value="PLC-like phosphodiesterases"/>
    <property type="match status" value="1"/>
</dbReference>
<dbReference type="PROSITE" id="PS51704">
    <property type="entry name" value="GP_PDE"/>
    <property type="match status" value="1"/>
</dbReference>
<accession>A0A0P7B2X9</accession>
<dbReference type="GO" id="GO:0006629">
    <property type="term" value="P:lipid metabolic process"/>
    <property type="evidence" value="ECO:0007669"/>
    <property type="project" value="InterPro"/>
</dbReference>